<dbReference type="Proteomes" id="UP000315469">
    <property type="component" value="Unassembled WGS sequence"/>
</dbReference>
<dbReference type="InterPro" id="IPR025885">
    <property type="entry name" value="PapC_N"/>
</dbReference>
<dbReference type="Gene3D" id="3.10.20.410">
    <property type="match status" value="1"/>
</dbReference>
<evidence type="ECO:0000256" key="8">
    <source>
        <dbReference type="ARBA" id="ARBA00023237"/>
    </source>
</evidence>
<dbReference type="PANTHER" id="PTHR30451">
    <property type="entry name" value="OUTER MEMBRANE USHER PROTEIN"/>
    <property type="match status" value="1"/>
</dbReference>
<dbReference type="EMBL" id="VHJB01000073">
    <property type="protein sequence ID" value="TPV33559.1"/>
    <property type="molecule type" value="Genomic_DNA"/>
</dbReference>
<dbReference type="PROSITE" id="PS01151">
    <property type="entry name" value="FIMBRIAL_USHER"/>
    <property type="match status" value="1"/>
</dbReference>
<dbReference type="InterPro" id="IPR042186">
    <property type="entry name" value="FimD_plug_dom"/>
</dbReference>
<protein>
    <submittedName>
        <fullName evidence="13">Pilin outer membrane usher protein SafC</fullName>
    </submittedName>
</protein>
<dbReference type="Pfam" id="PF00577">
    <property type="entry name" value="Usher"/>
    <property type="match status" value="1"/>
</dbReference>
<dbReference type="PANTHER" id="PTHR30451:SF9">
    <property type="entry name" value="F1 CAPSULE-ANCHORING PROTEIN"/>
    <property type="match status" value="1"/>
</dbReference>
<keyword evidence="5 9" id="KW-0812">Transmembrane</keyword>
<dbReference type="InterPro" id="IPR037224">
    <property type="entry name" value="PapC_N_sf"/>
</dbReference>
<keyword evidence="14" id="KW-1185">Reference proteome</keyword>
<proteinExistence type="inferred from homology"/>
<dbReference type="Pfam" id="PF13954">
    <property type="entry name" value="PapC_N"/>
    <property type="match status" value="1"/>
</dbReference>
<keyword evidence="4" id="KW-1134">Transmembrane beta strand</keyword>
<feature type="signal peptide" evidence="10">
    <location>
        <begin position="1"/>
        <end position="24"/>
    </location>
</feature>
<dbReference type="InterPro" id="IPR018030">
    <property type="entry name" value="Fimbrial_membr_usher_CS"/>
</dbReference>
<dbReference type="InterPro" id="IPR043142">
    <property type="entry name" value="PapC-like_C_sf"/>
</dbReference>
<evidence type="ECO:0000256" key="3">
    <source>
        <dbReference type="ARBA" id="ARBA00022448"/>
    </source>
</evidence>
<evidence type="ECO:0000259" key="11">
    <source>
        <dbReference type="Pfam" id="PF13953"/>
    </source>
</evidence>
<dbReference type="Gene3D" id="2.60.40.3110">
    <property type="match status" value="1"/>
</dbReference>
<keyword evidence="7 9" id="KW-0472">Membrane</keyword>
<evidence type="ECO:0000256" key="7">
    <source>
        <dbReference type="ARBA" id="ARBA00023136"/>
    </source>
</evidence>
<keyword evidence="9" id="KW-1029">Fimbrium biogenesis</keyword>
<evidence type="ECO:0000256" key="4">
    <source>
        <dbReference type="ARBA" id="ARBA00022452"/>
    </source>
</evidence>
<dbReference type="InterPro" id="IPR025949">
    <property type="entry name" value="PapC-like_C"/>
</dbReference>
<dbReference type="Gene3D" id="2.60.40.2070">
    <property type="match status" value="1"/>
</dbReference>
<reference evidence="13 14" key="1">
    <citation type="submission" date="2019-06" db="EMBL/GenBank/DDBJ databases">
        <title>Taxogenomics and systematics of the genus Pantoea.</title>
        <authorList>
            <person name="Tambong J.T."/>
        </authorList>
    </citation>
    <scope>NUCLEOTIDE SEQUENCE [LARGE SCALE GENOMIC DNA]</scope>
    <source>
        <strain evidence="13 14">LMG 24197</strain>
    </source>
</reference>
<accession>A0ABY2ZFY4</accession>
<comment type="caution">
    <text evidence="13">The sequence shown here is derived from an EMBL/GenBank/DDBJ whole genome shotgun (WGS) entry which is preliminary data.</text>
</comment>
<feature type="chain" id="PRO_5046092803" evidence="10">
    <location>
        <begin position="25"/>
        <end position="837"/>
    </location>
</feature>
<comment type="subcellular location">
    <subcellularLocation>
        <location evidence="1 9">Cell outer membrane</location>
        <topology evidence="1 9">Multi-pass membrane protein</topology>
    </subcellularLocation>
</comment>
<evidence type="ECO:0000256" key="5">
    <source>
        <dbReference type="ARBA" id="ARBA00022692"/>
    </source>
</evidence>
<dbReference type="Pfam" id="PF13953">
    <property type="entry name" value="PapC_C"/>
    <property type="match status" value="1"/>
</dbReference>
<evidence type="ECO:0000256" key="6">
    <source>
        <dbReference type="ARBA" id="ARBA00022729"/>
    </source>
</evidence>
<feature type="domain" description="PapC N-terminal" evidence="12">
    <location>
        <begin position="28"/>
        <end position="174"/>
    </location>
</feature>
<dbReference type="InterPro" id="IPR000015">
    <property type="entry name" value="Fimb_usher"/>
</dbReference>
<evidence type="ECO:0000256" key="2">
    <source>
        <dbReference type="ARBA" id="ARBA00008064"/>
    </source>
</evidence>
<keyword evidence="3 9" id="KW-0813">Transport</keyword>
<gene>
    <name evidence="13" type="ORF">FJW02_15530</name>
</gene>
<organism evidence="13 14">
    <name type="scientific">Pantoea eucalypti</name>
    <dbReference type="NCBI Taxonomy" id="470933"/>
    <lineage>
        <taxon>Bacteria</taxon>
        <taxon>Pseudomonadati</taxon>
        <taxon>Pseudomonadota</taxon>
        <taxon>Gammaproteobacteria</taxon>
        <taxon>Enterobacterales</taxon>
        <taxon>Erwiniaceae</taxon>
        <taxon>Pantoea</taxon>
    </lineage>
</organism>
<evidence type="ECO:0000313" key="14">
    <source>
        <dbReference type="Proteomes" id="UP000315469"/>
    </source>
</evidence>
<evidence type="ECO:0000259" key="12">
    <source>
        <dbReference type="Pfam" id="PF13954"/>
    </source>
</evidence>
<name>A0ABY2ZFY4_9GAMM</name>
<keyword evidence="8 9" id="KW-0998">Cell outer membrane</keyword>
<dbReference type="Gene3D" id="2.60.40.2610">
    <property type="entry name" value="Outer membrane usher protein FimD, plug domain"/>
    <property type="match status" value="1"/>
</dbReference>
<evidence type="ECO:0000256" key="9">
    <source>
        <dbReference type="RuleBase" id="RU003884"/>
    </source>
</evidence>
<evidence type="ECO:0000256" key="10">
    <source>
        <dbReference type="SAM" id="SignalP"/>
    </source>
</evidence>
<dbReference type="SUPFAM" id="SSF141729">
    <property type="entry name" value="FimD N-terminal domain-like"/>
    <property type="match status" value="1"/>
</dbReference>
<feature type="domain" description="PapC-like C-terminal" evidence="11">
    <location>
        <begin position="757"/>
        <end position="822"/>
    </location>
</feature>
<sequence>MKYFRFSVVAIVVSAGLFSMPVMARTWEFDASQLGGGVSDADIALFNQGGQLPGTYLVDVLLNGEQVDSREVVFVQQEDSRGMPVLQPCLSRKQLLRYGIKTEDYPALSGKGLDANKDCADIRVIPHARADFNFGAQQLVLSVPQIALRPEVKGISPRELWDEGVPAILMNYRTGTSHVESRVGSRNVNESQYLQLEPGANWGPWRLRNSTTWQKSRGQTGRWQTPYTYLDRGLYDMQSRLTLGERFTPSEIFDSVPFRGVMLGSDENMLPSSQRTFSPVVRGIARTQARVEVKQNGYTVYNATVAPGPFALSDFAAGGSGGDLQVTVWEADGTTQEFSVPYQTPAIALQEGHSVYNLMAGQYRASDNTVDSPLVAQATVMYGLPWSLTLYGGLQGAERYQATTAGLGMLLGSWGAVSLDGTHGRGQKKERESETGGYGRLRYSKRVEVTNTSLDLSHTRYDASGFSTLSEVMDSYRQENPAGSDAQRRSETTLTLSQSLGGLGSLSLSGSRNSYGNGQGSTESFSAGYGVSIRGVSLSLNATQNRNRNSGSKWQDNRLINMMVSIPLDRWPGGATRATYQMTSPSSGGNTQQVGLSGQAYDRQLQWNVNQRQRSGAVSGDRNDSDLNLGWSGGYGQLNGRYGYSPSYRQTGLDASGGIVITRSSVTAGQTLNDTVALVKAPGASGVAVGGWPGVKTDFRGYTTQSGLQPYRKNIVSLDPARLSADAEIKQTDVTVVPTQGAVIPATFITHIGRRALVTLIRPDGKPVPFGALVTPENQASSGSGITGEAGQVYLSGLNGKGALMARWGEKQQCRADYRLPEKPGPAGLYLSEAVCR</sequence>
<evidence type="ECO:0000313" key="13">
    <source>
        <dbReference type="EMBL" id="TPV33559.1"/>
    </source>
</evidence>
<keyword evidence="6 10" id="KW-0732">Signal</keyword>
<comment type="similarity">
    <text evidence="2 9">Belongs to the fimbrial export usher family.</text>
</comment>
<evidence type="ECO:0000256" key="1">
    <source>
        <dbReference type="ARBA" id="ARBA00004571"/>
    </source>
</evidence>